<sequence>MMEETRLITEVTEKLQNMADASLQNVIWNKRSIYKIPPSVRALKTIAYRPQVVSFGPYYHNEDHLKPMEEHKQRALRYFLKRANKPIELLVQSLGEVAQDLKDCYSTLDQSWQDDTSRFLQLMVLDGCFLLEILQVAANKFDGYAADDPVFSRHGDLYIVPFIRRDVLMLENQLPMLVLHKLVAVASFGAKDEESINKLILNFCSPNVSVSNLGKCLHVLDLYRKSLLQEEPSKIKHHHHYVIHRGHHKDSNDIIRSATELNEAGIWFKKSKTKSLKGISFHRGVLKLPVVIVDDATEVILLNLMAFERLHAGTGNDITSFVFFMDNIIDDAMDVAFLEARGIIQNALGSDKAVAKLFNSLSKDIPLDPDNRLDLVYKQVNAYSRKRWNAWRANLIQTYFRNPWAVLSLIAAIILFALTIAQTLYSILQYHFPR</sequence>
<reference evidence="2" key="1">
    <citation type="submission" date="2022-02" db="EMBL/GenBank/DDBJ databases">
        <authorList>
            <person name="Henning P.M."/>
            <person name="McCubbin A.G."/>
            <person name="Shore J.S."/>
        </authorList>
    </citation>
    <scope>NUCLEOTIDE SEQUENCE</scope>
    <source>
        <strain evidence="2">F60SS</strain>
        <tissue evidence="2">Leaves</tissue>
    </source>
</reference>
<protein>
    <submittedName>
        <fullName evidence="2">Uncharacterized protein</fullName>
    </submittedName>
</protein>
<dbReference type="EMBL" id="JAKUCV010007157">
    <property type="protein sequence ID" value="KAJ4824546.1"/>
    <property type="molecule type" value="Genomic_DNA"/>
</dbReference>
<keyword evidence="3" id="KW-1185">Reference proteome</keyword>
<keyword evidence="1" id="KW-0812">Transmembrane</keyword>
<accession>A0A9Q0F3Y0</accession>
<dbReference type="PANTHER" id="PTHR31170">
    <property type="entry name" value="BNAC04G53230D PROTEIN"/>
    <property type="match status" value="1"/>
</dbReference>
<keyword evidence="1" id="KW-0472">Membrane</keyword>
<proteinExistence type="predicted"/>
<keyword evidence="1" id="KW-1133">Transmembrane helix</keyword>
<dbReference type="OrthoDB" id="1846188at2759"/>
<feature type="transmembrane region" description="Helical" evidence="1">
    <location>
        <begin position="404"/>
        <end position="428"/>
    </location>
</feature>
<reference evidence="2" key="2">
    <citation type="journal article" date="2023" name="Plants (Basel)">
        <title>Annotation of the Turnera subulata (Passifloraceae) Draft Genome Reveals the S-Locus Evolved after the Divergence of Turneroideae from Passifloroideae in a Stepwise Manner.</title>
        <authorList>
            <person name="Henning P.M."/>
            <person name="Roalson E.H."/>
            <person name="Mir W."/>
            <person name="McCubbin A.G."/>
            <person name="Shore J.S."/>
        </authorList>
    </citation>
    <scope>NUCLEOTIDE SEQUENCE</scope>
    <source>
        <strain evidence="2">F60SS</strain>
    </source>
</reference>
<dbReference type="Pfam" id="PF03140">
    <property type="entry name" value="DUF247"/>
    <property type="match status" value="1"/>
</dbReference>
<name>A0A9Q0F3Y0_9ROSI</name>
<dbReference type="Proteomes" id="UP001141552">
    <property type="component" value="Unassembled WGS sequence"/>
</dbReference>
<dbReference type="InterPro" id="IPR004158">
    <property type="entry name" value="DUF247_pln"/>
</dbReference>
<evidence type="ECO:0000256" key="1">
    <source>
        <dbReference type="SAM" id="Phobius"/>
    </source>
</evidence>
<gene>
    <name evidence="2" type="ORF">Tsubulata_027480</name>
</gene>
<comment type="caution">
    <text evidence="2">The sequence shown here is derived from an EMBL/GenBank/DDBJ whole genome shotgun (WGS) entry which is preliminary data.</text>
</comment>
<dbReference type="PANTHER" id="PTHR31170:SF18">
    <property type="entry name" value="(WILD MALAYSIAN BANANA) HYPOTHETICAL PROTEIN"/>
    <property type="match status" value="1"/>
</dbReference>
<evidence type="ECO:0000313" key="2">
    <source>
        <dbReference type="EMBL" id="KAJ4824546.1"/>
    </source>
</evidence>
<dbReference type="AlphaFoldDB" id="A0A9Q0F3Y0"/>
<evidence type="ECO:0000313" key="3">
    <source>
        <dbReference type="Proteomes" id="UP001141552"/>
    </source>
</evidence>
<organism evidence="2 3">
    <name type="scientific">Turnera subulata</name>
    <dbReference type="NCBI Taxonomy" id="218843"/>
    <lineage>
        <taxon>Eukaryota</taxon>
        <taxon>Viridiplantae</taxon>
        <taxon>Streptophyta</taxon>
        <taxon>Embryophyta</taxon>
        <taxon>Tracheophyta</taxon>
        <taxon>Spermatophyta</taxon>
        <taxon>Magnoliopsida</taxon>
        <taxon>eudicotyledons</taxon>
        <taxon>Gunneridae</taxon>
        <taxon>Pentapetalae</taxon>
        <taxon>rosids</taxon>
        <taxon>fabids</taxon>
        <taxon>Malpighiales</taxon>
        <taxon>Passifloraceae</taxon>
        <taxon>Turnera</taxon>
    </lineage>
</organism>